<dbReference type="PANTHER" id="PTHR43883">
    <property type="entry name" value="SLR0207 PROTEIN"/>
    <property type="match status" value="1"/>
</dbReference>
<comment type="caution">
    <text evidence="1">The sequence shown here is derived from an EMBL/GenBank/DDBJ whole genome shotgun (WGS) entry which is preliminary data.</text>
</comment>
<dbReference type="SUPFAM" id="SSF56112">
    <property type="entry name" value="Protein kinase-like (PK-like)"/>
    <property type="match status" value="1"/>
</dbReference>
<proteinExistence type="predicted"/>
<evidence type="ECO:0000313" key="2">
    <source>
        <dbReference type="Proteomes" id="UP000738126"/>
    </source>
</evidence>
<dbReference type="Proteomes" id="UP000738126">
    <property type="component" value="Unassembled WGS sequence"/>
</dbReference>
<keyword evidence="2" id="KW-1185">Reference proteome</keyword>
<evidence type="ECO:0000313" key="1">
    <source>
        <dbReference type="EMBL" id="MBK1726949.1"/>
    </source>
</evidence>
<dbReference type="EMBL" id="NRSH01000082">
    <property type="protein sequence ID" value="MBK1726949.1"/>
    <property type="molecule type" value="Genomic_DNA"/>
</dbReference>
<dbReference type="InterPro" id="IPR011009">
    <property type="entry name" value="Kinase-like_dom_sf"/>
</dbReference>
<reference evidence="1 2" key="1">
    <citation type="journal article" date="2020" name="Microorganisms">
        <title>Osmotic Adaptation and Compatible Solute Biosynthesis of Phototrophic Bacteria as Revealed from Genome Analyses.</title>
        <authorList>
            <person name="Imhoff J.F."/>
            <person name="Rahn T."/>
            <person name="Kunzel S."/>
            <person name="Keller A."/>
            <person name="Neulinger S.C."/>
        </authorList>
    </citation>
    <scope>NUCLEOTIDE SEQUENCE [LARGE SCALE GENOMIC DNA]</scope>
    <source>
        <strain evidence="1 2">DSM 15116</strain>
    </source>
</reference>
<gene>
    <name evidence="1" type="ORF">CKO13_07920</name>
</gene>
<sequence length="354" mass="39172">MGRQPPQRPPETAGSGVTLAEKVAFLARRDTYPAATGPVVAHETHMSWVFLAGERAYKLKKPIRNAFWDRRPLAVRAFLCREELRLNRRLAPEVYLGLLELRADAAGRLSLDGDGRTVDHLVVMQRLAPEQMLDAAVAGGTVTAAQVAGVAERLGAFYRGRPPARRSAAAYRAQFAREHERNRAVLEDPRFDLPRRTVATVLGHLDEAIADPTGRLGARARQGWVVDGHGDLRPGHVCLREPPVVIDCLEFSRSLRLVDPFDELAFLGMECEQLGAPWIGAALVGRCAEALGERPPEPLLAFYTAYRACLRARLSLAHLLDAEPREPERWQPLARRYLALAEAACARLAPRGDR</sequence>
<dbReference type="RefSeq" id="WP_200259222.1">
    <property type="nucleotide sequence ID" value="NZ_NRSH01000082.1"/>
</dbReference>
<dbReference type="PANTHER" id="PTHR43883:SF1">
    <property type="entry name" value="GLUCONOKINASE"/>
    <property type="match status" value="1"/>
</dbReference>
<organism evidence="1 2">
    <name type="scientific">Halorhodospira neutriphila</name>
    <dbReference type="NCBI Taxonomy" id="168379"/>
    <lineage>
        <taxon>Bacteria</taxon>
        <taxon>Pseudomonadati</taxon>
        <taxon>Pseudomonadota</taxon>
        <taxon>Gammaproteobacteria</taxon>
        <taxon>Chromatiales</taxon>
        <taxon>Ectothiorhodospiraceae</taxon>
        <taxon>Halorhodospira</taxon>
    </lineage>
</organism>
<accession>A0ABS1E6V1</accession>
<protein>
    <recommendedName>
        <fullName evidence="3">Aminoglycoside phosphotransferase domain-containing protein</fullName>
    </recommendedName>
</protein>
<evidence type="ECO:0008006" key="3">
    <source>
        <dbReference type="Google" id="ProtNLM"/>
    </source>
</evidence>
<name>A0ABS1E6V1_9GAMM</name>
<dbReference type="InterPro" id="IPR052732">
    <property type="entry name" value="Cell-binding_unc_protein"/>
</dbReference>